<name>A0A284RPN3_ARMOS</name>
<evidence type="ECO:0000313" key="2">
    <source>
        <dbReference type="Proteomes" id="UP000219338"/>
    </source>
</evidence>
<proteinExistence type="predicted"/>
<evidence type="ECO:0000313" key="1">
    <source>
        <dbReference type="EMBL" id="SJL10710.1"/>
    </source>
</evidence>
<keyword evidence="2" id="KW-1185">Reference proteome</keyword>
<protein>
    <submittedName>
        <fullName evidence="1">Uncharacterized protein</fullName>
    </submittedName>
</protein>
<accession>A0A284RPN3</accession>
<gene>
    <name evidence="1" type="ORF">ARMOST_14103</name>
</gene>
<reference evidence="2" key="1">
    <citation type="journal article" date="2017" name="Nat. Ecol. Evol.">
        <title>Genome expansion and lineage-specific genetic innovations in the forest pathogenic fungi Armillaria.</title>
        <authorList>
            <person name="Sipos G."/>
            <person name="Prasanna A.N."/>
            <person name="Walter M.C."/>
            <person name="O'Connor E."/>
            <person name="Balint B."/>
            <person name="Krizsan K."/>
            <person name="Kiss B."/>
            <person name="Hess J."/>
            <person name="Varga T."/>
            <person name="Slot J."/>
            <person name="Riley R."/>
            <person name="Boka B."/>
            <person name="Rigling D."/>
            <person name="Barry K."/>
            <person name="Lee J."/>
            <person name="Mihaltcheva S."/>
            <person name="LaButti K."/>
            <person name="Lipzen A."/>
            <person name="Waldron R."/>
            <person name="Moloney N.M."/>
            <person name="Sperisen C."/>
            <person name="Kredics L."/>
            <person name="Vagvoelgyi C."/>
            <person name="Patrignani A."/>
            <person name="Fitzpatrick D."/>
            <person name="Nagy I."/>
            <person name="Doyle S."/>
            <person name="Anderson J.B."/>
            <person name="Grigoriev I.V."/>
            <person name="Gueldener U."/>
            <person name="Muensterkoetter M."/>
            <person name="Nagy L.G."/>
        </authorList>
    </citation>
    <scope>NUCLEOTIDE SEQUENCE [LARGE SCALE GENOMIC DNA]</scope>
    <source>
        <strain evidence="2">C18/9</strain>
    </source>
</reference>
<dbReference type="EMBL" id="FUEG01000012">
    <property type="protein sequence ID" value="SJL10710.1"/>
    <property type="molecule type" value="Genomic_DNA"/>
</dbReference>
<organism evidence="1 2">
    <name type="scientific">Armillaria ostoyae</name>
    <name type="common">Armillaria root rot fungus</name>
    <dbReference type="NCBI Taxonomy" id="47428"/>
    <lineage>
        <taxon>Eukaryota</taxon>
        <taxon>Fungi</taxon>
        <taxon>Dikarya</taxon>
        <taxon>Basidiomycota</taxon>
        <taxon>Agaricomycotina</taxon>
        <taxon>Agaricomycetes</taxon>
        <taxon>Agaricomycetidae</taxon>
        <taxon>Agaricales</taxon>
        <taxon>Marasmiineae</taxon>
        <taxon>Physalacriaceae</taxon>
        <taxon>Armillaria</taxon>
    </lineage>
</organism>
<dbReference type="AlphaFoldDB" id="A0A284RPN3"/>
<dbReference type="Proteomes" id="UP000219338">
    <property type="component" value="Unassembled WGS sequence"/>
</dbReference>
<sequence>MEQIATNICVIYCSLFPVPLGEHESGPNVPLGCSRYMFEYRLWCPPCIADPRRLLTVHCAVSQPDSSSAVQHARKYRFSAK</sequence>